<dbReference type="RefSeq" id="WP_161124054.1">
    <property type="nucleotide sequence ID" value="NZ_VYSB01000001.1"/>
</dbReference>
<dbReference type="PANTHER" id="PTHR43798:SF31">
    <property type="entry name" value="AB HYDROLASE SUPERFAMILY PROTEIN YCLE"/>
    <property type="match status" value="1"/>
</dbReference>
<dbReference type="InterPro" id="IPR000073">
    <property type="entry name" value="AB_hydrolase_1"/>
</dbReference>
<dbReference type="SUPFAM" id="SSF53474">
    <property type="entry name" value="alpha/beta-Hydrolases"/>
    <property type="match status" value="1"/>
</dbReference>
<dbReference type="EMBL" id="VYSB01000001">
    <property type="protein sequence ID" value="MYZ50889.1"/>
    <property type="molecule type" value="Genomic_DNA"/>
</dbReference>
<proteinExistence type="predicted"/>
<sequence length="300" mass="32611">MTQNPEIGKSIVANGITTNYHDVGTGFPLLMIHGSGPGVSAWANWRLSIPVLAKERRVIAPDMVGFGYSDRPAGIQYHMATWVAQAVGLLDALKIEQADLVGNSFGGGLALALAISHPKRVRRLVLMGAAGVSFPITPGLDAVWGYQPSIANMRKLLDIFAYDRTLMSDELAELRYRASIQPGFQEAFESMFPAPRQNGVDALASREEDIRALPHETLVIHGREDQVLPLQNSLTLAQWIERSQLHVFGRCGHWTQIEHAARFSQLVANFLAEADALAHKQTEPLPAAKPAAQTPALAAA</sequence>
<accession>A0A7C9IVW7</accession>
<evidence type="ECO:0000313" key="4">
    <source>
        <dbReference type="Proteomes" id="UP000481947"/>
    </source>
</evidence>
<name>A0A7C9IVW7_9BURK</name>
<dbReference type="Pfam" id="PF00561">
    <property type="entry name" value="Abhydrolase_1"/>
    <property type="match status" value="1"/>
</dbReference>
<protein>
    <submittedName>
        <fullName evidence="3">Alpha/beta fold hydrolase</fullName>
    </submittedName>
</protein>
<organism evidence="3 4">
    <name type="scientific">Malikia spinosa</name>
    <dbReference type="NCBI Taxonomy" id="86180"/>
    <lineage>
        <taxon>Bacteria</taxon>
        <taxon>Pseudomonadati</taxon>
        <taxon>Pseudomonadota</taxon>
        <taxon>Betaproteobacteria</taxon>
        <taxon>Burkholderiales</taxon>
        <taxon>Comamonadaceae</taxon>
        <taxon>Malikia</taxon>
    </lineage>
</organism>
<reference evidence="3 4" key="1">
    <citation type="submission" date="2019-09" db="EMBL/GenBank/DDBJ databases">
        <title>Identification of Malikia spinosa a prominent benzene-, toluene-, and ethylbenzene-degrading bacterium: enrichment, isolation and whole genome sequencing.</title>
        <authorList>
            <person name="Tancsics A."/>
            <person name="Revesz F."/>
            <person name="Kriszt B."/>
        </authorList>
    </citation>
    <scope>NUCLEOTIDE SEQUENCE [LARGE SCALE GENOMIC DNA]</scope>
    <source>
        <strain evidence="3 4">AB6</strain>
    </source>
</reference>
<dbReference type="Proteomes" id="UP000481947">
    <property type="component" value="Unassembled WGS sequence"/>
</dbReference>
<evidence type="ECO:0000313" key="3">
    <source>
        <dbReference type="EMBL" id="MYZ50889.1"/>
    </source>
</evidence>
<evidence type="ECO:0000256" key="1">
    <source>
        <dbReference type="ARBA" id="ARBA00022801"/>
    </source>
</evidence>
<evidence type="ECO:0000259" key="2">
    <source>
        <dbReference type="Pfam" id="PF00561"/>
    </source>
</evidence>
<dbReference type="PANTHER" id="PTHR43798">
    <property type="entry name" value="MONOACYLGLYCEROL LIPASE"/>
    <property type="match status" value="1"/>
</dbReference>
<dbReference type="PRINTS" id="PR00111">
    <property type="entry name" value="ABHYDROLASE"/>
</dbReference>
<dbReference type="InterPro" id="IPR050266">
    <property type="entry name" value="AB_hydrolase_sf"/>
</dbReference>
<comment type="caution">
    <text evidence="3">The sequence shown here is derived from an EMBL/GenBank/DDBJ whole genome shotgun (WGS) entry which is preliminary data.</text>
</comment>
<dbReference type="Gene3D" id="3.40.50.1820">
    <property type="entry name" value="alpha/beta hydrolase"/>
    <property type="match status" value="1"/>
</dbReference>
<dbReference type="GO" id="GO:0016020">
    <property type="term" value="C:membrane"/>
    <property type="evidence" value="ECO:0007669"/>
    <property type="project" value="TreeGrafter"/>
</dbReference>
<dbReference type="GO" id="GO:0016787">
    <property type="term" value="F:hydrolase activity"/>
    <property type="evidence" value="ECO:0007669"/>
    <property type="project" value="UniProtKB-KW"/>
</dbReference>
<keyword evidence="1 3" id="KW-0378">Hydrolase</keyword>
<dbReference type="AlphaFoldDB" id="A0A7C9IVW7"/>
<gene>
    <name evidence="3" type="ORF">F5985_01735</name>
</gene>
<dbReference type="InterPro" id="IPR029058">
    <property type="entry name" value="AB_hydrolase_fold"/>
</dbReference>
<feature type="domain" description="AB hydrolase-1" evidence="2">
    <location>
        <begin position="28"/>
        <end position="260"/>
    </location>
</feature>